<reference evidence="2 3" key="1">
    <citation type="submission" date="2020-08" db="EMBL/GenBank/DDBJ databases">
        <title>Genomic Encyclopedia of Type Strains, Phase IV (KMG-IV): sequencing the most valuable type-strain genomes for metagenomic binning, comparative biology and taxonomic classification.</title>
        <authorList>
            <person name="Goeker M."/>
        </authorList>
    </citation>
    <scope>NUCLEOTIDE SEQUENCE [LARGE SCALE GENOMIC DNA]</scope>
    <source>
        <strain evidence="2 3">DSM 100044</strain>
    </source>
</reference>
<dbReference type="AlphaFoldDB" id="A0A7W9EWQ2"/>
<evidence type="ECO:0000313" key="3">
    <source>
        <dbReference type="Proteomes" id="UP000546200"/>
    </source>
</evidence>
<protein>
    <submittedName>
        <fullName evidence="2">Uncharacterized protein</fullName>
    </submittedName>
</protein>
<dbReference type="EMBL" id="JACIJK010000008">
    <property type="protein sequence ID" value="MBB5715957.1"/>
    <property type="molecule type" value="Genomic_DNA"/>
</dbReference>
<keyword evidence="1" id="KW-0472">Membrane</keyword>
<comment type="caution">
    <text evidence="2">The sequence shown here is derived from an EMBL/GenBank/DDBJ whole genome shotgun (WGS) entry which is preliminary data.</text>
</comment>
<organism evidence="2 3">
    <name type="scientific">Sphingomonas aerophila</name>
    <dbReference type="NCBI Taxonomy" id="1344948"/>
    <lineage>
        <taxon>Bacteria</taxon>
        <taxon>Pseudomonadati</taxon>
        <taxon>Pseudomonadota</taxon>
        <taxon>Alphaproteobacteria</taxon>
        <taxon>Sphingomonadales</taxon>
        <taxon>Sphingomonadaceae</taxon>
        <taxon>Sphingomonas</taxon>
    </lineage>
</organism>
<dbReference type="Proteomes" id="UP000546200">
    <property type="component" value="Unassembled WGS sequence"/>
</dbReference>
<gene>
    <name evidence="2" type="ORF">FHS94_002814</name>
</gene>
<feature type="transmembrane region" description="Helical" evidence="1">
    <location>
        <begin position="79"/>
        <end position="100"/>
    </location>
</feature>
<evidence type="ECO:0000256" key="1">
    <source>
        <dbReference type="SAM" id="Phobius"/>
    </source>
</evidence>
<proteinExistence type="predicted"/>
<keyword evidence="1" id="KW-1133">Transmembrane helix</keyword>
<sequence length="101" mass="11197">MSGAAVAVLVAKARQRIVHHFLEADATTRERAVAFTPRDRRLDRRMFTSMVQFGALQEADTGNYWLDEKRYADFRKERLARVLGILAIAGFAVAGAMAVAG</sequence>
<dbReference type="RefSeq" id="WP_184058764.1">
    <property type="nucleotide sequence ID" value="NZ_JACIJK010000008.1"/>
</dbReference>
<keyword evidence="1" id="KW-0812">Transmembrane</keyword>
<evidence type="ECO:0000313" key="2">
    <source>
        <dbReference type="EMBL" id="MBB5715957.1"/>
    </source>
</evidence>
<accession>A0A7W9EWQ2</accession>
<keyword evidence="3" id="KW-1185">Reference proteome</keyword>
<name>A0A7W9EWQ2_9SPHN</name>